<evidence type="ECO:0000256" key="8">
    <source>
        <dbReference type="ARBA" id="ARBA00023004"/>
    </source>
</evidence>
<keyword evidence="5 12" id="KW-0533">Nickel</keyword>
<gene>
    <name evidence="13" type="primary">cooS</name>
    <name evidence="13" type="ordered locus">GSU2098</name>
</gene>
<dbReference type="InParanoid" id="Q74BE3"/>
<keyword evidence="8 11" id="KW-0408">Iron</keyword>
<sequence>MDQARNGHDSRSIDPAAKEMLRIADREGYATIWERYEQQQPQCSYGQLGTCCRICSMGPCRIDPFGDGPTRGVCGATADTMVARNLARMAAVGSSSHSDHGRKVALLLKAVANGSNTDYHIADPDKLTAVAERLGIPTAGRSTAEIAGDVAAVAIDCFGNQGEEPIVFMEKYMPKKRFQRLRELEETLYRTTGAKTGLLPRAIDREAVDILHRTHFGCDHDPLSLVAQSVRCSLSDGWGGSLIATELQDILLGSPIIRPVKANLGVLEAESVNVVVHGHEPILSAKVVEMAQSPECRAAAEAVGAKRVNVVGLCCTGNEVLLRQGVGMAGNESHSELAIMTGAVDAMVVDVQCIYPALADLASCFHTKFVTTSEQAKIPGALHIQFEEHEADAIATRIIKTAIDAFPNRNKARVYIPQHTSTAIVGFTVEEILKALGGTPQPLIDLIVTGTIKGVAGIVGCNNVKVQQDFFHRTLTEELIKRDILVIGTGCWAIAAAKSGLMDLPARELAGPGLQAVCGQLGIPPVLHMGSCVDCSRMLNLAGALADHLQVDISDLPLVGSAPEWTTEKAVAIGTYFVGSGIPVHLWPLPPILGGPQVTKILTSDAKDVLGGWFFVEEDPKATADRMEQIIMERRAALGI</sequence>
<dbReference type="EMBL" id="AE017180">
    <property type="protein sequence ID" value="AAR35474.1"/>
    <property type="molecule type" value="Genomic_DNA"/>
</dbReference>
<feature type="binding site" evidence="12">
    <location>
        <position position="491"/>
    </location>
    <ligand>
        <name>[Ni-4Fe-4S] cluster</name>
        <dbReference type="ChEBI" id="CHEBI:47739"/>
    </ligand>
</feature>
<dbReference type="InterPro" id="IPR016099">
    <property type="entry name" value="Prismane-like_a/b-sand"/>
</dbReference>
<dbReference type="STRING" id="243231.GSU2098"/>
<dbReference type="HOGENOM" id="CLU_030631_0_0_7"/>
<keyword evidence="14" id="KW-1185">Reference proteome</keyword>
<dbReference type="CDD" id="cd01915">
    <property type="entry name" value="CODH"/>
    <property type="match status" value="1"/>
</dbReference>
<evidence type="ECO:0000256" key="12">
    <source>
        <dbReference type="PIRSR" id="PIRSR005023-1"/>
    </source>
</evidence>
<reference evidence="13 14" key="1">
    <citation type="journal article" date="2003" name="Science">
        <title>Genome of Geobacter sulfurreducens: metal reduction in subsurface environments.</title>
        <authorList>
            <person name="Methe B.A."/>
            <person name="Nelson K.E."/>
            <person name="Eisen J.A."/>
            <person name="Paulsen I.T."/>
            <person name="Nelson W."/>
            <person name="Heidelberg J.F."/>
            <person name="Wu D."/>
            <person name="Wu M."/>
            <person name="Ward N."/>
            <person name="Beanan M.J."/>
            <person name="Dodson R.J."/>
            <person name="Madupu R."/>
            <person name="Brinkac L.M."/>
            <person name="Daugherty S.C."/>
            <person name="DeBoy R.T."/>
            <person name="Durkin A.S."/>
            <person name="Gwinn M."/>
            <person name="Kolonay J.F."/>
            <person name="Sullivan S.A."/>
            <person name="Haft D.H."/>
            <person name="Selengut J."/>
            <person name="Davidsen T.M."/>
            <person name="Zafar N."/>
            <person name="White O."/>
            <person name="Tran B."/>
            <person name="Romero C."/>
            <person name="Forberger H.A."/>
            <person name="Weidman J."/>
            <person name="Khouri H."/>
            <person name="Feldblyum T.V."/>
            <person name="Utterback T.R."/>
            <person name="Van Aken S.E."/>
            <person name="Lovley D.R."/>
            <person name="Fraser C.M."/>
        </authorList>
    </citation>
    <scope>NUCLEOTIDE SEQUENCE [LARGE SCALE GENOMIC DNA]</scope>
    <source>
        <strain evidence="14">ATCC 51573 / DSM 12127 / PCA</strain>
    </source>
</reference>
<evidence type="ECO:0000256" key="10">
    <source>
        <dbReference type="ARBA" id="ARBA00048733"/>
    </source>
</evidence>
<dbReference type="GO" id="GO:0050418">
    <property type="term" value="F:hydroxylamine reductase activity"/>
    <property type="evidence" value="ECO:0000318"/>
    <property type="project" value="GO_Central"/>
</dbReference>
<dbReference type="PANTHER" id="PTHR30109:SF4">
    <property type="entry name" value="CARBON MONOXIDE DEHYDROGENASE"/>
    <property type="match status" value="1"/>
</dbReference>
<keyword evidence="7 11" id="KW-0560">Oxidoreductase</keyword>
<dbReference type="AlphaFoldDB" id="Q74BE3"/>
<dbReference type="Gene3D" id="1.20.1270.30">
    <property type="match status" value="1"/>
</dbReference>
<comment type="catalytic activity">
    <reaction evidence="10 11">
        <text>CO + 2 oxidized [2Fe-2S]-[ferredoxin] + H2O = 2 reduced [2Fe-2S]-[ferredoxin] + CO2 + 2 H(+)</text>
        <dbReference type="Rhea" id="RHEA:21040"/>
        <dbReference type="Rhea" id="RHEA-COMP:10000"/>
        <dbReference type="Rhea" id="RHEA-COMP:10001"/>
        <dbReference type="ChEBI" id="CHEBI:15377"/>
        <dbReference type="ChEBI" id="CHEBI:15378"/>
        <dbReference type="ChEBI" id="CHEBI:16526"/>
        <dbReference type="ChEBI" id="CHEBI:17245"/>
        <dbReference type="ChEBI" id="CHEBI:33737"/>
        <dbReference type="ChEBI" id="CHEBI:33738"/>
        <dbReference type="EC" id="1.2.7.4"/>
    </reaction>
</comment>
<dbReference type="EnsemblBacteria" id="AAR35474">
    <property type="protein sequence ID" value="AAR35474"/>
    <property type="gene ID" value="GSU2098"/>
</dbReference>
<dbReference type="SMR" id="Q74BE3"/>
<comment type="cofactor">
    <cofactor evidence="1">
        <name>[4Fe-4S] cluster</name>
        <dbReference type="ChEBI" id="CHEBI:49883"/>
    </cofactor>
</comment>
<feature type="binding site" evidence="12">
    <location>
        <position position="279"/>
    </location>
    <ligand>
        <name>[Ni-4Fe-4S] cluster</name>
        <dbReference type="ChEBI" id="CHEBI:47739"/>
    </ligand>
</feature>
<dbReference type="GO" id="GO:0046210">
    <property type="term" value="P:nitric oxide catabolic process"/>
    <property type="evidence" value="ECO:0000318"/>
    <property type="project" value="GO_Central"/>
</dbReference>
<dbReference type="PIRSF" id="PIRSF005023">
    <property type="entry name" value="CODH"/>
    <property type="match status" value="1"/>
</dbReference>
<dbReference type="KEGG" id="gsu:GSU2098"/>
<evidence type="ECO:0000256" key="1">
    <source>
        <dbReference type="ARBA" id="ARBA00001966"/>
    </source>
</evidence>
<dbReference type="PANTHER" id="PTHR30109">
    <property type="entry name" value="HYDROXYLAMINE REDUCTASE"/>
    <property type="match status" value="1"/>
</dbReference>
<dbReference type="InterPro" id="IPR016101">
    <property type="entry name" value="CO_DH_a-bundle"/>
</dbReference>
<proteinExistence type="inferred from homology"/>
<evidence type="ECO:0000256" key="11">
    <source>
        <dbReference type="PIRNR" id="PIRNR005023"/>
    </source>
</evidence>
<feature type="binding site" evidence="12">
    <location>
        <position position="43"/>
    </location>
    <ligand>
        <name>[4Fe-4S] cluster</name>
        <dbReference type="ChEBI" id="CHEBI:49883"/>
        <label>1</label>
        <note>ligand shared between dimeric partners</note>
    </ligand>
</feature>
<dbReference type="SUPFAM" id="SSF56821">
    <property type="entry name" value="Prismane protein-like"/>
    <property type="match status" value="1"/>
</dbReference>
<feature type="binding site" evidence="12">
    <location>
        <position position="461"/>
    </location>
    <ligand>
        <name>[Ni-4Fe-4S] cluster</name>
        <dbReference type="ChEBI" id="CHEBI:47739"/>
    </ligand>
</feature>
<comment type="subunit">
    <text evidence="3">Homodimer.</text>
</comment>
<dbReference type="Pfam" id="PF03063">
    <property type="entry name" value="Prismane"/>
    <property type="match status" value="1"/>
</dbReference>
<dbReference type="OrthoDB" id="5478720at2"/>
<feature type="binding site" evidence="12">
    <location>
        <position position="52"/>
    </location>
    <ligand>
        <name>[4Fe-4S] cluster</name>
        <dbReference type="ChEBI" id="CHEBI:49883"/>
        <label>2</label>
    </ligand>
</feature>
<feature type="binding site" evidence="12">
    <location>
        <position position="532"/>
    </location>
    <ligand>
        <name>[Ni-4Fe-4S] cluster</name>
        <dbReference type="ChEBI" id="CHEBI:47739"/>
    </ligand>
</feature>
<evidence type="ECO:0000256" key="4">
    <source>
        <dbReference type="ARBA" id="ARBA00022485"/>
    </source>
</evidence>
<feature type="binding site" evidence="12">
    <location>
        <position position="353"/>
    </location>
    <ligand>
        <name>[Ni-4Fe-4S] cluster</name>
        <dbReference type="ChEBI" id="CHEBI:47739"/>
    </ligand>
</feature>
<dbReference type="FunFam" id="3.40.50.2030:FF:000003">
    <property type="entry name" value="Carbon monoxide dehydrogenase"/>
    <property type="match status" value="1"/>
</dbReference>
<dbReference type="GO" id="GO:0016151">
    <property type="term" value="F:nickel cation binding"/>
    <property type="evidence" value="ECO:0007669"/>
    <property type="project" value="InterPro"/>
</dbReference>
<dbReference type="eggNOG" id="COG1151">
    <property type="taxonomic scope" value="Bacteria"/>
</dbReference>
<keyword evidence="9 11" id="KW-0411">Iron-sulfur</keyword>
<evidence type="ECO:0000256" key="6">
    <source>
        <dbReference type="ARBA" id="ARBA00022723"/>
    </source>
</evidence>
<dbReference type="GO" id="GO:0004601">
    <property type="term" value="F:peroxidase activity"/>
    <property type="evidence" value="ECO:0000318"/>
    <property type="project" value="GO_Central"/>
</dbReference>
<feature type="binding site" evidence="12">
    <location>
        <position position="74"/>
    </location>
    <ligand>
        <name>[4Fe-4S] cluster</name>
        <dbReference type="ChEBI" id="CHEBI:49883"/>
        <label>2</label>
    </ligand>
</feature>
<keyword evidence="4 11" id="KW-0004">4Fe-4S</keyword>
<evidence type="ECO:0000256" key="3">
    <source>
        <dbReference type="ARBA" id="ARBA00011738"/>
    </source>
</evidence>
<evidence type="ECO:0000313" key="13">
    <source>
        <dbReference type="EMBL" id="AAR35474.1"/>
    </source>
</evidence>
<dbReference type="EC" id="1.2.7.4" evidence="11"/>
<evidence type="ECO:0000313" key="14">
    <source>
        <dbReference type="Proteomes" id="UP000000577"/>
    </source>
</evidence>
<dbReference type="Gene3D" id="3.40.50.2030">
    <property type="match status" value="2"/>
</dbReference>
<dbReference type="InterPro" id="IPR010047">
    <property type="entry name" value="CODH"/>
</dbReference>
<accession>Q74BE3</accession>
<evidence type="ECO:0000256" key="2">
    <source>
        <dbReference type="ARBA" id="ARBA00010689"/>
    </source>
</evidence>
<dbReference type="InterPro" id="IPR011254">
    <property type="entry name" value="Prismane-like_sf"/>
</dbReference>
<dbReference type="Proteomes" id="UP000000577">
    <property type="component" value="Chromosome"/>
</dbReference>
<dbReference type="RefSeq" id="WP_010942742.1">
    <property type="nucleotide sequence ID" value="NC_002939.5"/>
</dbReference>
<feature type="binding site" evidence="12">
    <location>
        <position position="60"/>
    </location>
    <ligand>
        <name>[4Fe-4S] cluster</name>
        <dbReference type="ChEBI" id="CHEBI:49883"/>
        <label>2</label>
    </ligand>
</feature>
<evidence type="ECO:0000256" key="7">
    <source>
        <dbReference type="ARBA" id="ARBA00023002"/>
    </source>
</evidence>
<evidence type="ECO:0000256" key="5">
    <source>
        <dbReference type="ARBA" id="ARBA00022596"/>
    </source>
</evidence>
<dbReference type="GO" id="GO:0042542">
    <property type="term" value="P:response to hydrogen peroxide"/>
    <property type="evidence" value="ECO:0000318"/>
    <property type="project" value="GO_Central"/>
</dbReference>
<reference evidence="13 14" key="2">
    <citation type="journal article" date="2012" name="BMC Genomics">
        <title>Comparative genomic analysis of Geobacter sulfurreducens KN400, a strain with enhanced capacity for extracellular electron transfer and electricity production.</title>
        <authorList>
            <person name="Butler J.E."/>
            <person name="Young N.D."/>
            <person name="Aklujkar M."/>
            <person name="Lovley D.R."/>
        </authorList>
    </citation>
    <scope>NUCLEOTIDE SEQUENCE [LARGE SCALE GENOMIC DNA]</scope>
    <source>
        <strain evidence="14">ATCC 51573 / DSM 12127 / PCA</strain>
    </source>
</reference>
<evidence type="ECO:0000256" key="9">
    <source>
        <dbReference type="ARBA" id="ARBA00023014"/>
    </source>
</evidence>
<organism evidence="13 14">
    <name type="scientific">Geobacter sulfurreducens (strain ATCC 51573 / DSM 12127 / PCA)</name>
    <dbReference type="NCBI Taxonomy" id="243231"/>
    <lineage>
        <taxon>Bacteria</taxon>
        <taxon>Pseudomonadati</taxon>
        <taxon>Thermodesulfobacteriota</taxon>
        <taxon>Desulfuromonadia</taxon>
        <taxon>Geobacterales</taxon>
        <taxon>Geobacteraceae</taxon>
        <taxon>Geobacter</taxon>
    </lineage>
</organism>
<dbReference type="PATRIC" id="fig|243231.5.peg.2135"/>
<feature type="binding site" evidence="12">
    <location>
        <position position="51"/>
    </location>
    <ligand>
        <name>[4Fe-4S] cluster</name>
        <dbReference type="ChEBI" id="CHEBI:49883"/>
        <label>1</label>
        <note>ligand shared between dimeric partners</note>
    </ligand>
</feature>
<keyword evidence="6 11" id="KW-0479">Metal-binding</keyword>
<dbReference type="GO" id="GO:0051539">
    <property type="term" value="F:4 iron, 4 sulfur cluster binding"/>
    <property type="evidence" value="ECO:0007669"/>
    <property type="project" value="UniProtKB-UniRule"/>
</dbReference>
<name>Q74BE3_GEOSL</name>
<dbReference type="InterPro" id="IPR004137">
    <property type="entry name" value="HCP/CODH"/>
</dbReference>
<dbReference type="FunFam" id="3.40.50.2030:FF:000005">
    <property type="entry name" value="Carbon monoxide dehydrogenase"/>
    <property type="match status" value="1"/>
</dbReference>
<protein>
    <recommendedName>
        <fullName evidence="11">Carbon monoxide dehydrogenase</fullName>
        <ecNumber evidence="11">1.2.7.4</ecNumber>
    </recommendedName>
</protein>
<dbReference type="FunFam" id="1.20.1270.30:FF:000001">
    <property type="entry name" value="Carbon monoxide dehydrogenase"/>
    <property type="match status" value="1"/>
</dbReference>
<dbReference type="GO" id="GO:0043885">
    <property type="term" value="F:anaerobic carbon-monoxide dehydrogenase activity"/>
    <property type="evidence" value="ECO:0007669"/>
    <property type="project" value="UniProtKB-UniRule"/>
</dbReference>
<dbReference type="NCBIfam" id="TIGR01702">
    <property type="entry name" value="CO_DH_cata"/>
    <property type="match status" value="1"/>
</dbReference>
<feature type="binding site" evidence="12">
    <location>
        <position position="315"/>
    </location>
    <ligand>
        <name>[Ni-4Fe-4S] cluster</name>
        <dbReference type="ChEBI" id="CHEBI:47739"/>
    </ligand>
</feature>
<feature type="binding site" evidence="12">
    <location>
        <position position="55"/>
    </location>
    <ligand>
        <name>[4Fe-4S] cluster</name>
        <dbReference type="ChEBI" id="CHEBI:49883"/>
        <label>2</label>
    </ligand>
</feature>
<comment type="similarity">
    <text evidence="2">Belongs to the Ni-containing carbon monoxide dehydrogenase family.</text>
</comment>
<dbReference type="GO" id="GO:0006091">
    <property type="term" value="P:generation of precursor metabolites and energy"/>
    <property type="evidence" value="ECO:0007669"/>
    <property type="project" value="InterPro"/>
</dbReference>